<evidence type="ECO:0000256" key="1">
    <source>
        <dbReference type="ARBA" id="ARBA00008609"/>
    </source>
</evidence>
<dbReference type="Pfam" id="PF16350">
    <property type="entry name" value="FAO_M"/>
    <property type="match status" value="1"/>
</dbReference>
<keyword evidence="8" id="KW-1185">Reference proteome</keyword>
<evidence type="ECO:0000259" key="4">
    <source>
        <dbReference type="Pfam" id="PF01571"/>
    </source>
</evidence>
<dbReference type="Pfam" id="PF01571">
    <property type="entry name" value="GCV_T"/>
    <property type="match status" value="1"/>
</dbReference>
<evidence type="ECO:0000313" key="7">
    <source>
        <dbReference type="EMBL" id="AUQ93907.1"/>
    </source>
</evidence>
<protein>
    <submittedName>
        <fullName evidence="7">Sarcosine dehydrogenase</fullName>
    </submittedName>
</protein>
<gene>
    <name evidence="7" type="ORF">PhaeoP66_01103</name>
</gene>
<dbReference type="InterPro" id="IPR036188">
    <property type="entry name" value="FAD/NAD-bd_sf"/>
</dbReference>
<dbReference type="Gene3D" id="3.30.70.1400">
    <property type="entry name" value="Aminomethyltransferase beta-barrel domains"/>
    <property type="match status" value="1"/>
</dbReference>
<dbReference type="Gene3D" id="3.50.50.60">
    <property type="entry name" value="FAD/NAD(P)-binding domain"/>
    <property type="match status" value="1"/>
</dbReference>
<evidence type="ECO:0000313" key="8">
    <source>
        <dbReference type="Proteomes" id="UP000236536"/>
    </source>
</evidence>
<dbReference type="SUPFAM" id="SSF101790">
    <property type="entry name" value="Aminomethyltransferase beta-barrel domain"/>
    <property type="match status" value="1"/>
</dbReference>
<reference evidence="7 8" key="1">
    <citation type="journal article" date="2017" name="Genome Biol. Evol.">
        <title>Trajectories and Drivers of Genome Evolution in Surface-Associated Marine Phaeobacter.</title>
        <authorList>
            <person name="Freese H.M."/>
            <person name="Sikorski J."/>
            <person name="Bunk B."/>
            <person name="Scheuner C."/>
            <person name="Meier-Kolthoff J.P."/>
            <person name="Sproer C."/>
            <person name="Gram L."/>
            <person name="Overmann J."/>
        </authorList>
    </citation>
    <scope>NUCLEOTIDE SEQUENCE [LARGE SCALE GENOMIC DNA]</scope>
    <source>
        <strain evidence="7 8">P66</strain>
    </source>
</reference>
<evidence type="ECO:0000259" key="5">
    <source>
        <dbReference type="Pfam" id="PF08669"/>
    </source>
</evidence>
<feature type="domain" description="GCVT N-terminal" evidence="4">
    <location>
        <begin position="425"/>
        <end position="704"/>
    </location>
</feature>
<dbReference type="PANTHER" id="PTHR43757">
    <property type="entry name" value="AMINOMETHYLTRANSFERASE"/>
    <property type="match status" value="1"/>
</dbReference>
<evidence type="ECO:0000259" key="6">
    <source>
        <dbReference type="Pfam" id="PF16350"/>
    </source>
</evidence>
<sequence>MTELPSTAKAVIIGGGIIGCSTAYHLAKLGWTDTVLLERKKLTSGTTFHAAGLVGQLRSNANITQLLGYSVDLYNKIEAETGLGTGWKMNGGLRLACNEERWTEVKRQATTAHSFGLEMELLTPKEAQDLWPLMDISDVIGAAFMPTDGQANPSDITQALAKGARMDGAKIFEDTKVIDIEIEDGRIRAVITEHGRIECEKVICCAGQWTRTFAKRFGVNVPLVPMEHQYMVTEPFEGVPSNLPTLRDPDRLTYYKEEVGGLVMGGYEPNPIPWATDGIPKGFHYSLLDSNFDHFEQLMEQALGRVPALEHAGIKTLTNGPESFTPDGNFIIGEAPELSNFYVGAGFNAFGIAAGGGAGMALAEWVKNGEPPFDLWSADIRRFGRPHFDTDWIRTRTVEAYGKHYTMAWPHEEHDSGRPCRKSPLYDTLKNKGACFGEKLGWERPNWFADATRGETPQDLYSFGRQNWFDAVGREHKAAREAAVLFDQTSFAKFTLKGPDALAAMNWICANDVDKPVGSLIYTQMLNDKGGIECDLTVGRVAQDEFYIVTGTGYATHDFDWIRRNIPEGMNCQLFDITSSNAVLSLMGPKARDILAAVTRDDVSNDGFQFGTIRTIGIAGCPVQALRVTYVGELGWELHLPVEYAQTVYAALMGVGQPLGLVDAGYRAIESLRLEKGYRAWGSDIGPDHTPFEAGLGWAVKLRKKIAFKGRAAAEARKAGGVKKMLACFTTDPGVVLMGRETIYRNGKRVGWLTSGGYGYTVGQSIGYGYIRNPDGVDPDYVLSGDYELEVATQRVPCNVQLGPLYDPSMSRVKV</sequence>
<dbReference type="Gene3D" id="3.30.1360.120">
    <property type="entry name" value="Probable tRNA modification gtpase trme, domain 1"/>
    <property type="match status" value="1"/>
</dbReference>
<keyword evidence="2" id="KW-0560">Oxidoreductase</keyword>
<dbReference type="Pfam" id="PF08669">
    <property type="entry name" value="GCV_T_C"/>
    <property type="match status" value="1"/>
</dbReference>
<dbReference type="EMBL" id="CP010705">
    <property type="protein sequence ID" value="AUQ93907.1"/>
    <property type="molecule type" value="Genomic_DNA"/>
</dbReference>
<feature type="domain" description="FAD dependent oxidoreductase central" evidence="6">
    <location>
        <begin position="368"/>
        <end position="423"/>
    </location>
</feature>
<evidence type="ECO:0000259" key="3">
    <source>
        <dbReference type="Pfam" id="PF01266"/>
    </source>
</evidence>
<feature type="domain" description="Aminomethyltransferase C-terminal" evidence="5">
    <location>
        <begin position="724"/>
        <end position="807"/>
    </location>
</feature>
<organism evidence="7 8">
    <name type="scientific">Phaeobacter inhibens</name>
    <dbReference type="NCBI Taxonomy" id="221822"/>
    <lineage>
        <taxon>Bacteria</taxon>
        <taxon>Pseudomonadati</taxon>
        <taxon>Pseudomonadota</taxon>
        <taxon>Alphaproteobacteria</taxon>
        <taxon>Rhodobacterales</taxon>
        <taxon>Roseobacteraceae</taxon>
        <taxon>Phaeobacter</taxon>
    </lineage>
</organism>
<dbReference type="InterPro" id="IPR027266">
    <property type="entry name" value="TrmE/GcvT-like"/>
</dbReference>
<dbReference type="Proteomes" id="UP000236536">
    <property type="component" value="Chromosome"/>
</dbReference>
<accession>A0ABM6RC02</accession>
<dbReference type="Gene3D" id="2.40.30.110">
    <property type="entry name" value="Aminomethyltransferase beta-barrel domains"/>
    <property type="match status" value="1"/>
</dbReference>
<evidence type="ECO:0000256" key="2">
    <source>
        <dbReference type="ARBA" id="ARBA00023002"/>
    </source>
</evidence>
<dbReference type="InterPro" id="IPR028896">
    <property type="entry name" value="GcvT/YgfZ/DmdA"/>
</dbReference>
<dbReference type="InterPro" id="IPR006222">
    <property type="entry name" value="GCVT_N"/>
</dbReference>
<dbReference type="InterPro" id="IPR006076">
    <property type="entry name" value="FAD-dep_OxRdtase"/>
</dbReference>
<dbReference type="SUPFAM" id="SSF54373">
    <property type="entry name" value="FAD-linked reductases, C-terminal domain"/>
    <property type="match status" value="1"/>
</dbReference>
<dbReference type="PANTHER" id="PTHR43757:SF11">
    <property type="entry name" value="SARCOSINE DEHYDROGENASE"/>
    <property type="match status" value="1"/>
</dbReference>
<name>A0ABM6RC02_9RHOB</name>
<dbReference type="RefSeq" id="WP_102873945.1">
    <property type="nucleotide sequence ID" value="NZ_CP010599.1"/>
</dbReference>
<dbReference type="SUPFAM" id="SSF51905">
    <property type="entry name" value="FAD/NAD(P)-binding domain"/>
    <property type="match status" value="1"/>
</dbReference>
<feature type="domain" description="FAD dependent oxidoreductase" evidence="3">
    <location>
        <begin position="10"/>
        <end position="365"/>
    </location>
</feature>
<dbReference type="SUPFAM" id="SSF103025">
    <property type="entry name" value="Folate-binding domain"/>
    <property type="match status" value="1"/>
</dbReference>
<dbReference type="Pfam" id="PF01266">
    <property type="entry name" value="DAO"/>
    <property type="match status" value="1"/>
</dbReference>
<reference evidence="7 8" key="2">
    <citation type="journal article" date="2017" name="Int. J. Syst. Evol. Microbiol.">
        <title>Adaptation of Surface-Associated Bacteria to the Open Ocean: A Genomically Distinct Subpopulation of Phaeobacter gallaeciensis Colonizes Pacific Mesozooplankton.</title>
        <authorList>
            <person name="Freese H.M."/>
            <person name="Methner A."/>
            <person name="Overmann J."/>
        </authorList>
    </citation>
    <scope>NUCLEOTIDE SEQUENCE [LARGE SCALE GENOMIC DNA]</scope>
    <source>
        <strain evidence="7 8">P66</strain>
    </source>
</reference>
<dbReference type="Gene3D" id="3.30.9.10">
    <property type="entry name" value="D-Amino Acid Oxidase, subunit A, domain 2"/>
    <property type="match status" value="1"/>
</dbReference>
<dbReference type="InterPro" id="IPR029043">
    <property type="entry name" value="GcvT/YgfZ_C"/>
</dbReference>
<dbReference type="InterPro" id="IPR032503">
    <property type="entry name" value="FAO_M"/>
</dbReference>
<comment type="similarity">
    <text evidence="1">Belongs to the GcvT family.</text>
</comment>
<proteinExistence type="inferred from homology"/>
<dbReference type="InterPro" id="IPR013977">
    <property type="entry name" value="GcvT_C"/>
</dbReference>